<reference evidence="2" key="2">
    <citation type="submission" date="2020-12" db="EMBL/GenBank/DDBJ databases">
        <title>New Spironucleus salmonicida genome in near-complete chromosomes.</title>
        <authorList>
            <person name="Xu F."/>
            <person name="Kurt Z."/>
            <person name="Jimenez-Gonzalez A."/>
            <person name="Astvaldsson A."/>
            <person name="Andersson J.O."/>
            <person name="Svard S.G."/>
        </authorList>
    </citation>
    <scope>NUCLEOTIDE SEQUENCE</scope>
    <source>
        <strain evidence="2">ATCC 50377</strain>
    </source>
</reference>
<sequence length="317" mass="36497">MIETLTYLIESGNISAIKSIIPTINNNDHNIIFVTNPSIYAFICKHYNVIPLKKFQPLLQFIPSLKFNLKPLIQIQLLKPSSHIKNILSKFLKKEPQPIANPYLLIQQSDFTKPRDNRLPLFLNPYFYHTVDQNIHSSYLAYKALDAALKAGPTGSIQINLPQQYIFKTNDTLHSTIEFAKSILTKNQEFTLKNQPQLISTTFTRILKQVAEWSFKHTSQVYPDPLQLVITSLQGEIVDSSFLATISVHKFCCITVAVLIEIQAELKLEVWRYLLMILSFDKVPIELQGYVLMLFRLCLGSKETDGYLYRLEKQIFV</sequence>
<dbReference type="VEuPathDB" id="GiardiaDB:SS50377_21241"/>
<keyword evidence="3" id="KW-1185">Reference proteome</keyword>
<dbReference type="EMBL" id="KI546130">
    <property type="protein sequence ID" value="EST44013.1"/>
    <property type="molecule type" value="Genomic_DNA"/>
</dbReference>
<evidence type="ECO:0000313" key="2">
    <source>
        <dbReference type="EMBL" id="KAH0577887.1"/>
    </source>
</evidence>
<accession>V6LI67</accession>
<gene>
    <name evidence="1" type="ORF">SS50377_16322</name>
    <name evidence="2" type="ORF">SS50377_21241</name>
</gene>
<dbReference type="AlphaFoldDB" id="V6LI67"/>
<reference evidence="1 2" key="1">
    <citation type="journal article" date="2014" name="PLoS Genet.">
        <title>The Genome of Spironucleus salmonicida Highlights a Fish Pathogen Adapted to Fluctuating Environments.</title>
        <authorList>
            <person name="Xu F."/>
            <person name="Jerlstrom-Hultqvist J."/>
            <person name="Einarsson E."/>
            <person name="Astvaldsson A."/>
            <person name="Svard S.G."/>
            <person name="Andersson J.O."/>
        </authorList>
    </citation>
    <scope>NUCLEOTIDE SEQUENCE</scope>
    <source>
        <strain evidence="2">ATCC 50377</strain>
    </source>
</reference>
<name>V6LI67_9EUKA</name>
<organism evidence="1">
    <name type="scientific">Spironucleus salmonicida</name>
    <dbReference type="NCBI Taxonomy" id="348837"/>
    <lineage>
        <taxon>Eukaryota</taxon>
        <taxon>Metamonada</taxon>
        <taxon>Diplomonadida</taxon>
        <taxon>Hexamitidae</taxon>
        <taxon>Hexamitinae</taxon>
        <taxon>Spironucleus</taxon>
    </lineage>
</organism>
<protein>
    <submittedName>
        <fullName evidence="1">Uncharacterized protein</fullName>
    </submittedName>
</protein>
<evidence type="ECO:0000313" key="3">
    <source>
        <dbReference type="Proteomes" id="UP000018208"/>
    </source>
</evidence>
<evidence type="ECO:0000313" key="1">
    <source>
        <dbReference type="EMBL" id="EST44013.1"/>
    </source>
</evidence>
<proteinExistence type="predicted"/>
<dbReference type="Proteomes" id="UP000018208">
    <property type="component" value="Unassembled WGS sequence"/>
</dbReference>
<dbReference type="EMBL" id="AUWU02000001">
    <property type="protein sequence ID" value="KAH0577887.1"/>
    <property type="molecule type" value="Genomic_DNA"/>
</dbReference>